<name>A0A8H4QYR0_9AGAR</name>
<evidence type="ECO:0000256" key="16">
    <source>
        <dbReference type="SAM" id="MobiDB-lite"/>
    </source>
</evidence>
<feature type="region of interest" description="Disordered" evidence="16">
    <location>
        <begin position="244"/>
        <end position="274"/>
    </location>
</feature>
<dbReference type="InterPro" id="IPR004331">
    <property type="entry name" value="SPX_dom"/>
</dbReference>
<dbReference type="SMART" id="SM00248">
    <property type="entry name" value="ANK"/>
    <property type="match status" value="7"/>
</dbReference>
<feature type="domain" description="GP-PDE" evidence="18">
    <location>
        <begin position="983"/>
        <end position="1282"/>
    </location>
</feature>
<evidence type="ECO:0000259" key="17">
    <source>
        <dbReference type="PROSITE" id="PS51382"/>
    </source>
</evidence>
<keyword evidence="11" id="KW-1133">Transmembrane helix</keyword>
<evidence type="ECO:0000313" key="20">
    <source>
        <dbReference type="Proteomes" id="UP000521872"/>
    </source>
</evidence>
<evidence type="ECO:0000256" key="14">
    <source>
        <dbReference type="ARBA" id="ARBA00023140"/>
    </source>
</evidence>
<evidence type="ECO:0000256" key="12">
    <source>
        <dbReference type="ARBA" id="ARBA00023043"/>
    </source>
</evidence>
<evidence type="ECO:0000256" key="1">
    <source>
        <dbReference type="ARBA" id="ARBA00004585"/>
    </source>
</evidence>
<comment type="subcellular location">
    <subcellularLocation>
        <location evidence="1">Peroxisome membrane</location>
        <topology evidence="1">Multi-pass membrane protein</topology>
    </subcellularLocation>
</comment>
<comment type="pathway">
    <text evidence="2">Protein modification; protein ubiquitination.</text>
</comment>
<dbReference type="GO" id="GO:0008270">
    <property type="term" value="F:zinc ion binding"/>
    <property type="evidence" value="ECO:0007669"/>
    <property type="project" value="UniProtKB-KW"/>
</dbReference>
<comment type="caution">
    <text evidence="19">The sequence shown here is derived from an EMBL/GenBank/DDBJ whole genome shotgun (WGS) entry which is preliminary data.</text>
</comment>
<feature type="repeat" description="ANK" evidence="15">
    <location>
        <begin position="566"/>
        <end position="598"/>
    </location>
</feature>
<dbReference type="Pfam" id="PF03105">
    <property type="entry name" value="SPX"/>
    <property type="match status" value="2"/>
</dbReference>
<evidence type="ECO:0000256" key="11">
    <source>
        <dbReference type="ARBA" id="ARBA00022989"/>
    </source>
</evidence>
<keyword evidence="8" id="KW-0863">Zinc-finger</keyword>
<evidence type="ECO:0000313" key="19">
    <source>
        <dbReference type="EMBL" id="KAF4619967.1"/>
    </source>
</evidence>
<dbReference type="PROSITE" id="PS50297">
    <property type="entry name" value="ANK_REP_REGION"/>
    <property type="match status" value="4"/>
</dbReference>
<feature type="repeat" description="ANK" evidence="15">
    <location>
        <begin position="634"/>
        <end position="666"/>
    </location>
</feature>
<dbReference type="InterPro" id="IPR036770">
    <property type="entry name" value="Ankyrin_rpt-contain_sf"/>
</dbReference>
<evidence type="ECO:0008006" key="21">
    <source>
        <dbReference type="Google" id="ProtNLM"/>
    </source>
</evidence>
<dbReference type="InterPro" id="IPR057506">
    <property type="entry name" value="C2_GPCPD1"/>
</dbReference>
<dbReference type="Pfam" id="PF03009">
    <property type="entry name" value="GDPD"/>
    <property type="match status" value="1"/>
</dbReference>
<dbReference type="PANTHER" id="PTHR24198:SF165">
    <property type="entry name" value="ANKYRIN REPEAT-CONTAINING PROTEIN-RELATED"/>
    <property type="match status" value="1"/>
</dbReference>
<dbReference type="GO" id="GO:0006629">
    <property type="term" value="P:lipid metabolic process"/>
    <property type="evidence" value="ECO:0007669"/>
    <property type="project" value="InterPro"/>
</dbReference>
<keyword evidence="9" id="KW-0862">Zinc</keyword>
<evidence type="ECO:0000256" key="3">
    <source>
        <dbReference type="ARBA" id="ARBA00008704"/>
    </source>
</evidence>
<evidence type="ECO:0000256" key="13">
    <source>
        <dbReference type="ARBA" id="ARBA00023136"/>
    </source>
</evidence>
<dbReference type="GO" id="GO:0008081">
    <property type="term" value="F:phosphoric diester hydrolase activity"/>
    <property type="evidence" value="ECO:0007669"/>
    <property type="project" value="InterPro"/>
</dbReference>
<dbReference type="Pfam" id="PF12796">
    <property type="entry name" value="Ank_2"/>
    <property type="match status" value="2"/>
</dbReference>
<keyword evidence="14" id="KW-0576">Peroxisome</keyword>
<evidence type="ECO:0000256" key="9">
    <source>
        <dbReference type="ARBA" id="ARBA00022833"/>
    </source>
</evidence>
<dbReference type="Pfam" id="PF04757">
    <property type="entry name" value="Pex2_Pex12"/>
    <property type="match status" value="1"/>
</dbReference>
<dbReference type="GO" id="GO:0016567">
    <property type="term" value="P:protein ubiquitination"/>
    <property type="evidence" value="ECO:0007669"/>
    <property type="project" value="UniProtKB-ARBA"/>
</dbReference>
<dbReference type="InterPro" id="IPR006845">
    <property type="entry name" value="Pex_N"/>
</dbReference>
<organism evidence="19 20">
    <name type="scientific">Agrocybe pediades</name>
    <dbReference type="NCBI Taxonomy" id="84607"/>
    <lineage>
        <taxon>Eukaryota</taxon>
        <taxon>Fungi</taxon>
        <taxon>Dikarya</taxon>
        <taxon>Basidiomycota</taxon>
        <taxon>Agaricomycotina</taxon>
        <taxon>Agaricomycetes</taxon>
        <taxon>Agaricomycetidae</taxon>
        <taxon>Agaricales</taxon>
        <taxon>Agaricineae</taxon>
        <taxon>Strophariaceae</taxon>
        <taxon>Agrocybe</taxon>
    </lineage>
</organism>
<feature type="domain" description="SPX" evidence="17">
    <location>
        <begin position="190"/>
        <end position="397"/>
    </location>
</feature>
<comment type="similarity">
    <text evidence="3">Belongs to the pex2/pex10/pex12 family.</text>
</comment>
<dbReference type="Gene3D" id="3.20.20.190">
    <property type="entry name" value="Phosphatidylinositol (PI) phosphodiesterase"/>
    <property type="match status" value="1"/>
</dbReference>
<evidence type="ECO:0000256" key="5">
    <source>
        <dbReference type="ARBA" id="ARBA00022692"/>
    </source>
</evidence>
<protein>
    <recommendedName>
        <fullName evidence="21">Cyclin-dependent protein kinase inhibitor</fullName>
    </recommendedName>
</protein>
<dbReference type="PANTHER" id="PTHR24198">
    <property type="entry name" value="ANKYRIN REPEAT AND PROTEIN KINASE DOMAIN-CONTAINING PROTEIN"/>
    <property type="match status" value="1"/>
</dbReference>
<dbReference type="Proteomes" id="UP000521872">
    <property type="component" value="Unassembled WGS sequence"/>
</dbReference>
<dbReference type="EMBL" id="JAACJL010000016">
    <property type="protein sequence ID" value="KAF4619967.1"/>
    <property type="molecule type" value="Genomic_DNA"/>
</dbReference>
<dbReference type="Pfam" id="PF00023">
    <property type="entry name" value="Ank"/>
    <property type="match status" value="1"/>
</dbReference>
<dbReference type="InterPro" id="IPR030395">
    <property type="entry name" value="GP_PDE_dom"/>
</dbReference>
<evidence type="ECO:0000256" key="7">
    <source>
        <dbReference type="ARBA" id="ARBA00022737"/>
    </source>
</evidence>
<dbReference type="PROSITE" id="PS51382">
    <property type="entry name" value="SPX"/>
    <property type="match status" value="1"/>
</dbReference>
<accession>A0A8H4QYR0</accession>
<feature type="repeat" description="ANK" evidence="15">
    <location>
        <begin position="666"/>
        <end position="687"/>
    </location>
</feature>
<dbReference type="PROSITE" id="PS51704">
    <property type="entry name" value="GP_PDE"/>
    <property type="match status" value="1"/>
</dbReference>
<dbReference type="GO" id="GO:0016562">
    <property type="term" value="P:protein import into peroxisome matrix, receptor recycling"/>
    <property type="evidence" value="ECO:0007669"/>
    <property type="project" value="UniProtKB-ARBA"/>
</dbReference>
<evidence type="ECO:0000256" key="10">
    <source>
        <dbReference type="ARBA" id="ARBA00022927"/>
    </source>
</evidence>
<dbReference type="SUPFAM" id="SSF51695">
    <property type="entry name" value="PLC-like phosphodiesterases"/>
    <property type="match status" value="1"/>
</dbReference>
<dbReference type="CDD" id="cd14483">
    <property type="entry name" value="SPX_PHO81_NUC-2_like"/>
    <property type="match status" value="1"/>
</dbReference>
<evidence type="ECO:0000259" key="18">
    <source>
        <dbReference type="PROSITE" id="PS51704"/>
    </source>
</evidence>
<dbReference type="PROSITE" id="PS50088">
    <property type="entry name" value="ANK_REPEAT"/>
    <property type="match status" value="4"/>
</dbReference>
<dbReference type="InterPro" id="IPR002110">
    <property type="entry name" value="Ankyrin_rpt"/>
</dbReference>
<evidence type="ECO:0000256" key="6">
    <source>
        <dbReference type="ARBA" id="ARBA00022723"/>
    </source>
</evidence>
<keyword evidence="7" id="KW-0677">Repeat</keyword>
<dbReference type="Gene3D" id="1.25.40.20">
    <property type="entry name" value="Ankyrin repeat-containing domain"/>
    <property type="match status" value="2"/>
</dbReference>
<keyword evidence="4" id="KW-0813">Transport</keyword>
<evidence type="ECO:0000256" key="4">
    <source>
        <dbReference type="ARBA" id="ARBA00022448"/>
    </source>
</evidence>
<dbReference type="InterPro" id="IPR017946">
    <property type="entry name" value="PLC-like_Pdiesterase_TIM-brl"/>
</dbReference>
<evidence type="ECO:0000256" key="2">
    <source>
        <dbReference type="ARBA" id="ARBA00004906"/>
    </source>
</evidence>
<keyword evidence="12 15" id="KW-0040">ANK repeat</keyword>
<dbReference type="Pfam" id="PF25329">
    <property type="entry name" value="C2_GDE1"/>
    <property type="match status" value="1"/>
</dbReference>
<dbReference type="SUPFAM" id="SSF48403">
    <property type="entry name" value="Ankyrin repeat"/>
    <property type="match status" value="1"/>
</dbReference>
<keyword evidence="13" id="KW-0472">Membrane</keyword>
<keyword evidence="20" id="KW-1185">Reference proteome</keyword>
<keyword evidence="6" id="KW-0479">Metal-binding</keyword>
<keyword evidence="5" id="KW-0812">Transmembrane</keyword>
<evidence type="ECO:0000256" key="8">
    <source>
        <dbReference type="ARBA" id="ARBA00022771"/>
    </source>
</evidence>
<proteinExistence type="inferred from homology"/>
<evidence type="ECO:0000256" key="15">
    <source>
        <dbReference type="PROSITE-ProRule" id="PRU00023"/>
    </source>
</evidence>
<gene>
    <name evidence="19" type="ORF">D9613_005405</name>
</gene>
<reference evidence="19 20" key="1">
    <citation type="submission" date="2019-12" db="EMBL/GenBank/DDBJ databases">
        <authorList>
            <person name="Floudas D."/>
            <person name="Bentzer J."/>
            <person name="Ahren D."/>
            <person name="Johansson T."/>
            <person name="Persson P."/>
            <person name="Tunlid A."/>
        </authorList>
    </citation>
    <scope>NUCLEOTIDE SEQUENCE [LARGE SCALE GENOMIC DNA]</scope>
    <source>
        <strain evidence="19 20">CBS 102.39</strain>
    </source>
</reference>
<dbReference type="GO" id="GO:0005778">
    <property type="term" value="C:peroxisomal membrane"/>
    <property type="evidence" value="ECO:0007669"/>
    <property type="project" value="UniProtKB-SubCell"/>
</dbReference>
<sequence length="1282" mass="142020">MEFFNDNGVDPLKPSLFELLAQEQLKDLLQPALKYVLAVFAQRHPRYLLRIVNRHEEFYAFIMLLVEHHYLTKHNASFSENFYGLKRRRRPYIETERAKAAVGGIPAGETLRKQDIWLSLLFLLGVPYLRAKAHDYFEELGGGTNLEGVDEGLDQRQIMALTDQSLRGRFRRTFKTLYPYLNTTLESVIMKFGKQIQAQQVPGWSTYYLDYKFLKKIISSLAANRPASEAAALALGVRPTDALLQSPPQPISQTTPRSPANSPTGSPGQPPFFAASGNDLVRGPDFRAHKAAFFFKLERELEKINTFYLQKEAEVILRMETLLSKRRAAAMRGIPDTAGDTTASHVEWRAVEEGFRLLERDLGKLRQFVEINAVGFRKILKKFDKRAKSTTKELYLARQVDVQPVFNRQLISELSDTVTTCLLHITDLSSGLKFEGPGANDIFTQQILTESTPPTGPFRDLENNFHKALVTQDENALKDCVHYADLLAQESVAKGNVTRILWNVIIEAPPDLADLILACLNTPFDFNFVDDINGRTCLHEAAIAGAPRMVYLCLENNIPVDKCDAYGRTALHYAAMKGHAAVCEQLLDRGAVADILDRDSYTPLIYATLKGDVDCVRVLFVKARVVANPQNASGDHSPLSLAAQAGHVDVVVLLLENGATSMPNSNGEYPIHLAAREGHASICSLLLHLEGWDTADKYHEWTPLFHAARYGHAACVKVLIEGGARLFIKDELGHRAAHYAAWYGHQACLEPLLAATKDLPAPPTALPTFSRSPMSDVSATGEFEIDHIPSLSLPPPIMPHRVYGHNYLVNTHLVQISIGLSMKNGKRGGVRIHHRLISPFFKDEHLISTTPLKLVMTPGPYVNSAPYTISLPQRDDDGTFSFQISSLEHLALEFSVYPNFGTKTIGRAVALSSMFQDMGNNQYLTLPILDNRLHVIGEIDFEINIVTNFKGVTLEVGGDLETYWKSTAVTVDPPNPLPAPRMPRTPNRMGSLQASPAHNSIQSGNGQTLTISSLHGSYIYVVIHVTRDLHPVILPEWLLPRSDFDLGVADVTLAQYEAISKSLGLDSIPSPPTVDLPKVIPRIMVSLDRFLRHLPSDVNVLFELAYPSEITATSLHLHPINLNKFVDSVLQTIFEVSQSQEAQMTRRKITFLSFSPDICAALNWKQPNYPVFLGTICGKDDSRLPSATASGSGKNDKRVSSVGAAVEFAKANNLLGIFVESQLLNEVPSLVDGIRNAELLVGIYGSDNRSGTSQSTEADNTADVFISNGVVSFIDNSMREIA</sequence>
<feature type="repeat" description="ANK" evidence="15">
    <location>
        <begin position="699"/>
        <end position="731"/>
    </location>
</feature>
<keyword evidence="10" id="KW-0653">Protein transport</keyword>